<proteinExistence type="predicted"/>
<dbReference type="AlphaFoldDB" id="A0AA37F7Z4"/>
<feature type="region of interest" description="Disordered" evidence="1">
    <location>
        <begin position="1"/>
        <end position="89"/>
    </location>
</feature>
<feature type="compositionally biased region" description="Basic and acidic residues" evidence="1">
    <location>
        <begin position="23"/>
        <end position="34"/>
    </location>
</feature>
<dbReference type="EMBL" id="BMQD01000038">
    <property type="protein sequence ID" value="GGK97256.1"/>
    <property type="molecule type" value="Genomic_DNA"/>
</dbReference>
<reference evidence="2" key="2">
    <citation type="submission" date="2022-09" db="EMBL/GenBank/DDBJ databases">
        <authorList>
            <person name="Sun Q."/>
            <person name="Ohkuma M."/>
        </authorList>
    </citation>
    <scope>NUCLEOTIDE SEQUENCE</scope>
    <source>
        <strain evidence="2">JCM 3093</strain>
    </source>
</reference>
<evidence type="ECO:0000313" key="3">
    <source>
        <dbReference type="Proteomes" id="UP000627984"/>
    </source>
</evidence>
<evidence type="ECO:0000313" key="2">
    <source>
        <dbReference type="EMBL" id="GGK97256.1"/>
    </source>
</evidence>
<protein>
    <submittedName>
        <fullName evidence="2">Uncharacterized protein</fullName>
    </submittedName>
</protein>
<feature type="compositionally biased region" description="Basic and acidic residues" evidence="1">
    <location>
        <begin position="60"/>
        <end position="71"/>
    </location>
</feature>
<reference evidence="2" key="1">
    <citation type="journal article" date="2014" name="Int. J. Syst. Evol. Microbiol.">
        <title>Complete genome sequence of Corynebacterium casei LMG S-19264T (=DSM 44701T), isolated from a smear-ripened cheese.</title>
        <authorList>
            <consortium name="US DOE Joint Genome Institute (JGI-PGF)"/>
            <person name="Walter F."/>
            <person name="Albersmeier A."/>
            <person name="Kalinowski J."/>
            <person name="Ruckert C."/>
        </authorList>
    </citation>
    <scope>NUCLEOTIDE SEQUENCE</scope>
    <source>
        <strain evidence="2">JCM 3093</strain>
    </source>
</reference>
<feature type="compositionally biased region" description="Gly residues" evidence="1">
    <location>
        <begin position="77"/>
        <end position="89"/>
    </location>
</feature>
<sequence length="89" mass="9262">MQERAQFLQLRGVPLVLAQQPARRSDVTHDDTDSLHGSLTARAGRGPSPWDPVPAGGGRAEPRGTHSRETPVEAACGGLGGGPGKDGER</sequence>
<dbReference type="Proteomes" id="UP000627984">
    <property type="component" value="Unassembled WGS sequence"/>
</dbReference>
<evidence type="ECO:0000256" key="1">
    <source>
        <dbReference type="SAM" id="MobiDB-lite"/>
    </source>
</evidence>
<gene>
    <name evidence="2" type="ORF">GCM10010126_65890</name>
</gene>
<organism evidence="2 3">
    <name type="scientific">Planomonospora parontospora</name>
    <dbReference type="NCBI Taxonomy" id="58119"/>
    <lineage>
        <taxon>Bacteria</taxon>
        <taxon>Bacillati</taxon>
        <taxon>Actinomycetota</taxon>
        <taxon>Actinomycetes</taxon>
        <taxon>Streptosporangiales</taxon>
        <taxon>Streptosporangiaceae</taxon>
        <taxon>Planomonospora</taxon>
    </lineage>
</organism>
<accession>A0AA37F7Z4</accession>
<comment type="caution">
    <text evidence="2">The sequence shown here is derived from an EMBL/GenBank/DDBJ whole genome shotgun (WGS) entry which is preliminary data.</text>
</comment>
<name>A0AA37F7Z4_9ACTN</name>